<evidence type="ECO:0000313" key="2">
    <source>
        <dbReference type="EMBL" id="BAM80570.1"/>
    </source>
</evidence>
<dbReference type="GO" id="GO:0046540">
    <property type="term" value="C:U4/U6 x U5 tri-snRNP complex"/>
    <property type="evidence" value="ECO:0007669"/>
    <property type="project" value="TreeGrafter"/>
</dbReference>
<dbReference type="GO" id="GO:0003924">
    <property type="term" value="F:GTPase activity"/>
    <property type="evidence" value="ECO:0007669"/>
    <property type="project" value="InterPro"/>
</dbReference>
<evidence type="ECO:0000313" key="3">
    <source>
        <dbReference type="Proteomes" id="UP000007014"/>
    </source>
</evidence>
<dbReference type="GeneID" id="16994320"/>
<keyword evidence="3" id="KW-1185">Reference proteome</keyword>
<dbReference type="OrthoDB" id="364892at2759"/>
<sequence length="1108" mass="122186">MSSAFRGGETDEVGSILVHGGARHGRSDALEAVASDECVPAIETLTATTPGLPLAIPRRRLRKRHRIQETQTPEPIPALTRVRTRAPKRHQAPSDAGFYVQARPLRFKVSRRYLLHLAKHAGPERIWNILVAGHYHHGKTSLIDLLVSHQLHPAAATRYMIGPRRHQQQPRWTDTRRDELSRGMSLQLAFMPLWVPDEHGVSQLVTLMDAPGHADFFDQVVVGATLADAVLLVVDSAEGVLLGTERVVALALEMSLPLILVLTQLDRLILELRYPPDAVYLKLKGIIDALNSLIERLQPQKVPYFDPRPPHANVLFTSAKLNIAFSLMDIVEKWYGSALEVQRERSWTGGVQGALRKRRARKRTLAASLWGDRVYDKPTGLFLRKAAVAWTLGTAKRSFVEFVLEPLYKTIALCATHESGSGSLEQLLVNVQALGTPRAFEPQAASSQREAPTDLEMLQQAADSGPWALLRVVFDMVLGSPTALFGTLTRRRRHSKWFPEHCAETETTVLVATHWRSLDGTDTVAVGRVCGARPLRADQLFAVQPGADRCKPSSVTTTTTTTMITQLQVAFGRVWYDVEQVAAGGLVLLPRVYPPSRGTYCFGLRCSDGPYSKTLDACVYRLHRALGYHAMPIYGIALAPCLPEVHRTAESLTADLVAQYSTSTASAEQLRQALAIIVRTHPATGFDGNGSVHGDAAHGFRTASTAGVVYGPGELYLDVILHELRRYLVQRHLSLVWRCLRTNPVPFVDALRETIQAGAAKVQVGLRGRDGRTRSDQTALWSSPKSFLVSEDEFFSPEPNEWSDNEDAAFHQPRVVLYVEPVHASRRAPAQQAGEPNAGPHPVVVHALHPLPNSVRFERRSLPAEAAVQPEALEVEFAADLDGTTAPSGLPVTLQALWEGLRLASRRGPLLQGPVVGVRYHVRALECICGSSAWEAPPPCWSAWHRMRTRLVLLARQAAHRALLDAKMQILEPCFRLQAVVRAEKAELICRRLRKASELVEIRQQWPIPGTCFVIVDSDVPARVLVPGLEVMLRFQSHGQASVQATVDPAVMPTCSARWIPVPGDADSVECPPLEAVVASDDSTVTENTLAPWLVRIVRMRRGLGTDL</sequence>
<dbReference type="Gene3D" id="3.40.50.300">
    <property type="entry name" value="P-loop containing nucleotide triphosphate hydrolases"/>
    <property type="match status" value="1"/>
</dbReference>
<dbReference type="STRING" id="280699.M1V5F3"/>
<reference evidence="2 3" key="1">
    <citation type="journal article" date="2004" name="Nature">
        <title>Genome sequence of the ultrasmall unicellular red alga Cyanidioschyzon merolae 10D.</title>
        <authorList>
            <person name="Matsuzaki M."/>
            <person name="Misumi O."/>
            <person name="Shin-i T."/>
            <person name="Maruyama S."/>
            <person name="Takahara M."/>
            <person name="Miyagishima S."/>
            <person name="Mori T."/>
            <person name="Nishida K."/>
            <person name="Yagisawa F."/>
            <person name="Nishida K."/>
            <person name="Yoshida Y."/>
            <person name="Nishimura Y."/>
            <person name="Nakao S."/>
            <person name="Kobayashi T."/>
            <person name="Momoyama Y."/>
            <person name="Higashiyama T."/>
            <person name="Minoda A."/>
            <person name="Sano M."/>
            <person name="Nomoto H."/>
            <person name="Oishi K."/>
            <person name="Hayashi H."/>
            <person name="Ohta F."/>
            <person name="Nishizaka S."/>
            <person name="Haga S."/>
            <person name="Miura S."/>
            <person name="Morishita T."/>
            <person name="Kabeya Y."/>
            <person name="Terasawa K."/>
            <person name="Suzuki Y."/>
            <person name="Ishii Y."/>
            <person name="Asakawa S."/>
            <person name="Takano H."/>
            <person name="Ohta N."/>
            <person name="Kuroiwa H."/>
            <person name="Tanaka K."/>
            <person name="Shimizu N."/>
            <person name="Sugano S."/>
            <person name="Sato N."/>
            <person name="Nozaki H."/>
            <person name="Ogasawara N."/>
            <person name="Kohara Y."/>
            <person name="Kuroiwa T."/>
        </authorList>
    </citation>
    <scope>NUCLEOTIDE SEQUENCE [LARGE SCALE GENOMIC DNA]</scope>
    <source>
        <strain evidence="2 3">10D</strain>
    </source>
</reference>
<dbReference type="InterPro" id="IPR000795">
    <property type="entry name" value="T_Tr_GTP-bd_dom"/>
</dbReference>
<dbReference type="SUPFAM" id="SSF52540">
    <property type="entry name" value="P-loop containing nucleoside triphosphate hydrolases"/>
    <property type="match status" value="1"/>
</dbReference>
<dbReference type="PRINTS" id="PR00315">
    <property type="entry name" value="ELONGATNFCT"/>
</dbReference>
<feature type="domain" description="Tr-type G" evidence="1">
    <location>
        <begin position="124"/>
        <end position="340"/>
    </location>
</feature>
<name>M1V5F3_CYAM1</name>
<dbReference type="GO" id="GO:0000398">
    <property type="term" value="P:mRNA splicing, via spliceosome"/>
    <property type="evidence" value="ECO:0007669"/>
    <property type="project" value="TreeGrafter"/>
</dbReference>
<organism evidence="2 3">
    <name type="scientific">Cyanidioschyzon merolae (strain NIES-3377 / 10D)</name>
    <name type="common">Unicellular red alga</name>
    <dbReference type="NCBI Taxonomy" id="280699"/>
    <lineage>
        <taxon>Eukaryota</taxon>
        <taxon>Rhodophyta</taxon>
        <taxon>Bangiophyceae</taxon>
        <taxon>Cyanidiales</taxon>
        <taxon>Cyanidiaceae</taxon>
        <taxon>Cyanidioschyzon</taxon>
    </lineage>
</organism>
<dbReference type="GO" id="GO:0030623">
    <property type="term" value="F:U5 snRNA binding"/>
    <property type="evidence" value="ECO:0007669"/>
    <property type="project" value="TreeGrafter"/>
</dbReference>
<gene>
    <name evidence="2" type="ORF">CYME_CMK208C</name>
</gene>
<dbReference type="Gramene" id="CMK208CT">
    <property type="protein sequence ID" value="CMK208CT"/>
    <property type="gene ID" value="CMK208C"/>
</dbReference>
<accession>M1V5F3</accession>
<dbReference type="RefSeq" id="XP_005536606.1">
    <property type="nucleotide sequence ID" value="XM_005536549.1"/>
</dbReference>
<proteinExistence type="predicted"/>
<dbReference type="PANTHER" id="PTHR42908:SF6">
    <property type="entry name" value="116 KDA U5 SMALL NUCLEAR RIBONUCLEOPROTEIN COMPONENT"/>
    <property type="match status" value="1"/>
</dbReference>
<dbReference type="KEGG" id="cme:CYME_CMK208C"/>
<reference evidence="2 3" key="2">
    <citation type="journal article" date="2007" name="BMC Biol.">
        <title>A 100%-complete sequence reveals unusually simple genomic features in the hot-spring red alga Cyanidioschyzon merolae.</title>
        <authorList>
            <person name="Nozaki H."/>
            <person name="Takano H."/>
            <person name="Misumi O."/>
            <person name="Terasawa K."/>
            <person name="Matsuzaki M."/>
            <person name="Maruyama S."/>
            <person name="Nishida K."/>
            <person name="Yagisawa F."/>
            <person name="Yoshida Y."/>
            <person name="Fujiwara T."/>
            <person name="Takio S."/>
            <person name="Tamura K."/>
            <person name="Chung S.J."/>
            <person name="Nakamura S."/>
            <person name="Kuroiwa H."/>
            <person name="Tanaka K."/>
            <person name="Sato N."/>
            <person name="Kuroiwa T."/>
        </authorList>
    </citation>
    <scope>NUCLEOTIDE SEQUENCE [LARGE SCALE GENOMIC DNA]</scope>
    <source>
        <strain evidence="2 3">10D</strain>
    </source>
</reference>
<dbReference type="PROSITE" id="PS51722">
    <property type="entry name" value="G_TR_2"/>
    <property type="match status" value="1"/>
</dbReference>
<dbReference type="eggNOG" id="KOG0468">
    <property type="taxonomic scope" value="Eukaryota"/>
</dbReference>
<dbReference type="EMBL" id="AP006493">
    <property type="protein sequence ID" value="BAM80570.1"/>
    <property type="molecule type" value="Genomic_DNA"/>
</dbReference>
<dbReference type="AlphaFoldDB" id="M1V5F3"/>
<dbReference type="GO" id="GO:0005829">
    <property type="term" value="C:cytosol"/>
    <property type="evidence" value="ECO:0007669"/>
    <property type="project" value="TreeGrafter"/>
</dbReference>
<dbReference type="GO" id="GO:0071007">
    <property type="term" value="C:U2-type catalytic step 2 spliceosome"/>
    <property type="evidence" value="ECO:0007669"/>
    <property type="project" value="TreeGrafter"/>
</dbReference>
<dbReference type="Pfam" id="PF00009">
    <property type="entry name" value="GTP_EFTU"/>
    <property type="match status" value="1"/>
</dbReference>
<dbReference type="GO" id="GO:0005525">
    <property type="term" value="F:GTP binding"/>
    <property type="evidence" value="ECO:0007669"/>
    <property type="project" value="InterPro"/>
</dbReference>
<dbReference type="HOGENOM" id="CLU_282195_0_0_1"/>
<dbReference type="PANTHER" id="PTHR42908">
    <property type="entry name" value="TRANSLATION ELONGATION FACTOR-RELATED"/>
    <property type="match status" value="1"/>
</dbReference>
<evidence type="ECO:0000259" key="1">
    <source>
        <dbReference type="PROSITE" id="PS51722"/>
    </source>
</evidence>
<dbReference type="Proteomes" id="UP000007014">
    <property type="component" value="Chromosome 11"/>
</dbReference>
<dbReference type="Gene3D" id="3.90.1430.10">
    <property type="entry name" value="Yeast translation eEF2 (G' domain)"/>
    <property type="match status" value="1"/>
</dbReference>
<protein>
    <submittedName>
        <fullName evidence="2">Similar to U5 snRNP-specific protein</fullName>
    </submittedName>
</protein>
<dbReference type="InterPro" id="IPR027417">
    <property type="entry name" value="P-loop_NTPase"/>
</dbReference>